<dbReference type="PANTHER" id="PTHR46211:SF1">
    <property type="entry name" value="GLYCEROPHOSPHODIESTER PHOSPHODIESTERASE, CYTOPLASMIC"/>
    <property type="match status" value="1"/>
</dbReference>
<reference evidence="2" key="1">
    <citation type="submission" date="2023-07" db="EMBL/GenBank/DDBJ databases">
        <title>Sequencing the genomes of 1000 actinobacteria strains.</title>
        <authorList>
            <person name="Klenk H.-P."/>
        </authorList>
    </citation>
    <scope>NUCLEOTIDE SEQUENCE</scope>
    <source>
        <strain evidence="2">DSM 13988</strain>
    </source>
</reference>
<dbReference type="GO" id="GO:0008889">
    <property type="term" value="F:glycerophosphodiester phosphodiesterase activity"/>
    <property type="evidence" value="ECO:0007669"/>
    <property type="project" value="UniProtKB-EC"/>
</dbReference>
<dbReference type="InterPro" id="IPR030395">
    <property type="entry name" value="GP_PDE_dom"/>
</dbReference>
<dbReference type="InterPro" id="IPR017946">
    <property type="entry name" value="PLC-like_Pdiesterase_TIM-brl"/>
</dbReference>
<dbReference type="Gene3D" id="3.20.20.190">
    <property type="entry name" value="Phosphatidylinositol (PI) phosphodiesterase"/>
    <property type="match status" value="1"/>
</dbReference>
<evidence type="ECO:0000313" key="3">
    <source>
        <dbReference type="Proteomes" id="UP001247307"/>
    </source>
</evidence>
<dbReference type="PROSITE" id="PS51704">
    <property type="entry name" value="GP_PDE"/>
    <property type="match status" value="1"/>
</dbReference>
<keyword evidence="2" id="KW-0378">Hydrolase</keyword>
<accession>A0AAE4C535</accession>
<dbReference type="RefSeq" id="WP_309850267.1">
    <property type="nucleotide sequence ID" value="NZ_BAAAIU010000023.1"/>
</dbReference>
<evidence type="ECO:0000313" key="2">
    <source>
        <dbReference type="EMBL" id="MDR6891936.1"/>
    </source>
</evidence>
<dbReference type="PANTHER" id="PTHR46211">
    <property type="entry name" value="GLYCEROPHOSPHORYL DIESTER PHOSPHODIESTERASE"/>
    <property type="match status" value="1"/>
</dbReference>
<evidence type="ECO:0000259" key="1">
    <source>
        <dbReference type="PROSITE" id="PS51704"/>
    </source>
</evidence>
<organism evidence="2 3">
    <name type="scientific">Falsarthrobacter nasiphocae</name>
    <dbReference type="NCBI Taxonomy" id="189863"/>
    <lineage>
        <taxon>Bacteria</taxon>
        <taxon>Bacillati</taxon>
        <taxon>Actinomycetota</taxon>
        <taxon>Actinomycetes</taxon>
        <taxon>Micrococcales</taxon>
        <taxon>Micrococcaceae</taxon>
        <taxon>Falsarthrobacter</taxon>
    </lineage>
</organism>
<gene>
    <name evidence="2" type="ORF">J2S35_000876</name>
</gene>
<dbReference type="AlphaFoldDB" id="A0AAE4C535"/>
<proteinExistence type="predicted"/>
<dbReference type="EMBL" id="JAVDUI010000001">
    <property type="protein sequence ID" value="MDR6891936.1"/>
    <property type="molecule type" value="Genomic_DNA"/>
</dbReference>
<sequence length="290" mass="31921">MTRPYRPRIFAHRGSSARFAEHTRAAYLQALADGADGVECDVHLTKDERIVLLHDPTLERTSNGTGPVAAKTLAELRDLDFASWKGTEIPAEYGTVEEQLLTLEELMEILASAGRPVRLALELKHPSPFGLRLEERVLECLMGLGWDPETSTLGNVTISFMSFDPDSVQHLAETVPEEHLCMLIQQVDSASLQEIADVEGIRAQAVSRILRRAASLGERLITTGRAGVAGPGVDYVLAHEPRVSRWIQGGITLRVWTVDHPGHVALMRQLGVQEITTNMPAEVRQQLLAS</sequence>
<name>A0AAE4C535_9MICC</name>
<dbReference type="Pfam" id="PF03009">
    <property type="entry name" value="GDPD"/>
    <property type="match status" value="1"/>
</dbReference>
<dbReference type="SUPFAM" id="SSF51695">
    <property type="entry name" value="PLC-like phosphodiesterases"/>
    <property type="match status" value="1"/>
</dbReference>
<dbReference type="Proteomes" id="UP001247307">
    <property type="component" value="Unassembled WGS sequence"/>
</dbReference>
<dbReference type="GO" id="GO:0006629">
    <property type="term" value="P:lipid metabolic process"/>
    <property type="evidence" value="ECO:0007669"/>
    <property type="project" value="InterPro"/>
</dbReference>
<protein>
    <submittedName>
        <fullName evidence="2">Glycerophosphoryl diester phosphodiesterase</fullName>
        <ecNumber evidence="2">3.1.4.46</ecNumber>
    </submittedName>
</protein>
<feature type="domain" description="GP-PDE" evidence="1">
    <location>
        <begin position="7"/>
        <end position="287"/>
    </location>
</feature>
<comment type="caution">
    <text evidence="2">The sequence shown here is derived from an EMBL/GenBank/DDBJ whole genome shotgun (WGS) entry which is preliminary data.</text>
</comment>
<keyword evidence="3" id="KW-1185">Reference proteome</keyword>
<dbReference type="EC" id="3.1.4.46" evidence="2"/>